<dbReference type="EMBL" id="JAGYPE010000003">
    <property type="protein sequence ID" value="MBS4183763.1"/>
    <property type="molecule type" value="Genomic_DNA"/>
</dbReference>
<evidence type="ECO:0000256" key="1">
    <source>
        <dbReference type="SAM" id="Phobius"/>
    </source>
</evidence>
<gene>
    <name evidence="2" type="ORF">KHB02_20430</name>
</gene>
<sequence>MPDDEHVPELQDPPSTTPYRVDMAVTVLLFVVAGLAVPVALVGTYLLAALSKYGCGAPSSTANCSTARPLVVLAIEFVLLVAFFVLCAIAAARVRSRQPRGWLVGLGAVAGVGAIGVVAATLASAR</sequence>
<feature type="transmembrane region" description="Helical" evidence="1">
    <location>
        <begin position="103"/>
        <end position="125"/>
    </location>
</feature>
<comment type="caution">
    <text evidence="2">The sequence shown here is derived from an EMBL/GenBank/DDBJ whole genome shotgun (WGS) entry which is preliminary data.</text>
</comment>
<protein>
    <submittedName>
        <fullName evidence="2">Uncharacterized protein</fullName>
    </submittedName>
</protein>
<keyword evidence="1" id="KW-0472">Membrane</keyword>
<keyword evidence="1" id="KW-0812">Transmembrane</keyword>
<proteinExistence type="predicted"/>
<accession>A0A942T249</accession>
<feature type="transmembrane region" description="Helical" evidence="1">
    <location>
        <begin position="27"/>
        <end position="50"/>
    </location>
</feature>
<name>A0A942T249_9BACI</name>
<feature type="transmembrane region" description="Helical" evidence="1">
    <location>
        <begin position="70"/>
        <end position="91"/>
    </location>
</feature>
<organism evidence="2">
    <name type="scientific">Neobacillus citreus</name>
    <dbReference type="NCBI Taxonomy" id="2833578"/>
    <lineage>
        <taxon>Bacteria</taxon>
        <taxon>Bacillati</taxon>
        <taxon>Bacillota</taxon>
        <taxon>Bacilli</taxon>
        <taxon>Bacillales</taxon>
        <taxon>Bacillaceae</taxon>
        <taxon>Neobacillus</taxon>
    </lineage>
</organism>
<dbReference type="AlphaFoldDB" id="A0A942T249"/>
<reference evidence="2" key="1">
    <citation type="submission" date="2021-05" db="EMBL/GenBank/DDBJ databases">
        <title>Novel Bacillus species.</title>
        <authorList>
            <person name="Liu G."/>
        </authorList>
    </citation>
    <scope>NUCLEOTIDE SEQUENCE</scope>
    <source>
        <strain evidence="2">FJAT-50051</strain>
    </source>
</reference>
<keyword evidence="1" id="KW-1133">Transmembrane helix</keyword>
<evidence type="ECO:0000313" key="2">
    <source>
        <dbReference type="EMBL" id="MBS4183763.1"/>
    </source>
</evidence>